<accession>A0A8J3XSA7</accession>
<name>A0A8J3XSA7_9ACTN</name>
<dbReference type="AlphaFoldDB" id="A0A8J3XSA7"/>
<feature type="compositionally biased region" description="Basic and acidic residues" evidence="1">
    <location>
        <begin position="97"/>
        <end position="120"/>
    </location>
</feature>
<evidence type="ECO:0000313" key="3">
    <source>
        <dbReference type="EMBL" id="GII53002.1"/>
    </source>
</evidence>
<gene>
    <name evidence="3" type="ORF">Pth03_13910</name>
</gene>
<feature type="region of interest" description="Disordered" evidence="1">
    <location>
        <begin position="57"/>
        <end position="162"/>
    </location>
</feature>
<feature type="domain" description="DUF8129" evidence="2">
    <location>
        <begin position="167"/>
        <end position="207"/>
    </location>
</feature>
<evidence type="ECO:0000259" key="2">
    <source>
        <dbReference type="Pfam" id="PF26450"/>
    </source>
</evidence>
<keyword evidence="4" id="KW-1185">Reference proteome</keyword>
<feature type="compositionally biased region" description="Low complexity" evidence="1">
    <location>
        <begin position="67"/>
        <end position="83"/>
    </location>
</feature>
<dbReference type="RefSeq" id="WP_203943260.1">
    <property type="nucleotide sequence ID" value="NZ_BOOR01000007.1"/>
</dbReference>
<protein>
    <recommendedName>
        <fullName evidence="2">DUF8129 domain-containing protein</fullName>
    </recommendedName>
</protein>
<reference evidence="3" key="1">
    <citation type="submission" date="2021-01" db="EMBL/GenBank/DDBJ databases">
        <title>Whole genome shotgun sequence of Planotetraspora thailandica NBRC 104271.</title>
        <authorList>
            <person name="Komaki H."/>
            <person name="Tamura T."/>
        </authorList>
    </citation>
    <scope>NUCLEOTIDE SEQUENCE</scope>
    <source>
        <strain evidence="3">NBRC 104271</strain>
    </source>
</reference>
<dbReference type="Pfam" id="PF26450">
    <property type="entry name" value="DUF8129"/>
    <property type="match status" value="1"/>
</dbReference>
<dbReference type="EMBL" id="BOOR01000007">
    <property type="protein sequence ID" value="GII53002.1"/>
    <property type="molecule type" value="Genomic_DNA"/>
</dbReference>
<proteinExistence type="predicted"/>
<dbReference type="InterPro" id="IPR058442">
    <property type="entry name" value="DUF8129"/>
</dbReference>
<evidence type="ECO:0000256" key="1">
    <source>
        <dbReference type="SAM" id="MobiDB-lite"/>
    </source>
</evidence>
<feature type="compositionally biased region" description="Basic and acidic residues" evidence="1">
    <location>
        <begin position="131"/>
        <end position="144"/>
    </location>
</feature>
<dbReference type="Proteomes" id="UP000605992">
    <property type="component" value="Unassembled WGS sequence"/>
</dbReference>
<evidence type="ECO:0000313" key="4">
    <source>
        <dbReference type="Proteomes" id="UP000605992"/>
    </source>
</evidence>
<sequence length="210" mass="22888">MSVLRAVTKPLREVLHQGDQLREKAKDLPVHILQTALSGVGQALLLTDRVRTTIKRLTSTEEETVERATTPAPAPAAKPAGAPEKAEKAPEPAAEPEPARREPVIYAPRKESAPAKEQEAATKATAEPAAAEEKPVKKAAEPRKPRAAARKATDEPLPGYGELTMASLRGRLRGQSIEQIRELLAYEKAHAGRPEIVRLYENRLTKLEAQ</sequence>
<comment type="caution">
    <text evidence="3">The sequence shown here is derived from an EMBL/GenBank/DDBJ whole genome shotgun (WGS) entry which is preliminary data.</text>
</comment>
<organism evidence="3 4">
    <name type="scientific">Planotetraspora thailandica</name>
    <dbReference type="NCBI Taxonomy" id="487172"/>
    <lineage>
        <taxon>Bacteria</taxon>
        <taxon>Bacillati</taxon>
        <taxon>Actinomycetota</taxon>
        <taxon>Actinomycetes</taxon>
        <taxon>Streptosporangiales</taxon>
        <taxon>Streptosporangiaceae</taxon>
        <taxon>Planotetraspora</taxon>
    </lineage>
</organism>